<dbReference type="KEGG" id="mcb:Mycch_4870"/>
<keyword evidence="9" id="KW-1185">Reference proteome</keyword>
<evidence type="ECO:0000313" key="8">
    <source>
        <dbReference type="EMBL" id="AFM19563.1"/>
    </source>
</evidence>
<feature type="transmembrane region" description="Helical" evidence="6">
    <location>
        <begin position="64"/>
        <end position="82"/>
    </location>
</feature>
<dbReference type="GO" id="GO:0016020">
    <property type="term" value="C:membrane"/>
    <property type="evidence" value="ECO:0007669"/>
    <property type="project" value="UniProtKB-SubCell"/>
</dbReference>
<evidence type="ECO:0000313" key="9">
    <source>
        <dbReference type="Proteomes" id="UP000006057"/>
    </source>
</evidence>
<evidence type="ECO:0000256" key="3">
    <source>
        <dbReference type="ARBA" id="ARBA00022692"/>
    </source>
</evidence>
<dbReference type="PANTHER" id="PTHR32322">
    <property type="entry name" value="INNER MEMBRANE TRANSPORTER"/>
    <property type="match status" value="1"/>
</dbReference>
<dbReference type="Pfam" id="PF00892">
    <property type="entry name" value="EamA"/>
    <property type="match status" value="2"/>
</dbReference>
<dbReference type="InterPro" id="IPR037185">
    <property type="entry name" value="EmrE-like"/>
</dbReference>
<evidence type="ECO:0000259" key="7">
    <source>
        <dbReference type="Pfam" id="PF00892"/>
    </source>
</evidence>
<dbReference type="AlphaFoldDB" id="I4BQK6"/>
<feature type="transmembrane region" description="Helical" evidence="6">
    <location>
        <begin position="263"/>
        <end position="284"/>
    </location>
</feature>
<feature type="transmembrane region" description="Helical" evidence="6">
    <location>
        <begin position="236"/>
        <end position="257"/>
    </location>
</feature>
<dbReference type="EMBL" id="CP003053">
    <property type="protein sequence ID" value="AFM19563.1"/>
    <property type="molecule type" value="Genomic_DNA"/>
</dbReference>
<evidence type="ECO:0000256" key="2">
    <source>
        <dbReference type="ARBA" id="ARBA00007362"/>
    </source>
</evidence>
<dbReference type="Proteomes" id="UP000006057">
    <property type="component" value="Chromosome"/>
</dbReference>
<keyword evidence="5 6" id="KW-0472">Membrane</keyword>
<dbReference type="InterPro" id="IPR000620">
    <property type="entry name" value="EamA_dom"/>
</dbReference>
<comment type="subcellular location">
    <subcellularLocation>
        <location evidence="1">Membrane</location>
        <topology evidence="1">Multi-pass membrane protein</topology>
    </subcellularLocation>
</comment>
<organism evidence="8 9">
    <name type="scientific">Mycolicibacterium chubuense (strain NBB4)</name>
    <name type="common">Mycobacterium chubuense</name>
    <dbReference type="NCBI Taxonomy" id="710421"/>
    <lineage>
        <taxon>Bacteria</taxon>
        <taxon>Bacillati</taxon>
        <taxon>Actinomycetota</taxon>
        <taxon>Actinomycetes</taxon>
        <taxon>Mycobacteriales</taxon>
        <taxon>Mycobacteriaceae</taxon>
        <taxon>Mycolicibacterium</taxon>
    </lineage>
</organism>
<dbReference type="PANTHER" id="PTHR32322:SF9">
    <property type="entry name" value="AMINO-ACID METABOLITE EFFLUX PUMP-RELATED"/>
    <property type="match status" value="1"/>
</dbReference>
<dbReference type="STRING" id="710421.Mycch_4870"/>
<feature type="transmembrane region" description="Helical" evidence="6">
    <location>
        <begin position="207"/>
        <end position="229"/>
    </location>
</feature>
<gene>
    <name evidence="8" type="ordered locus">Mycch_4870</name>
</gene>
<feature type="transmembrane region" description="Helical" evidence="6">
    <location>
        <begin position="145"/>
        <end position="166"/>
    </location>
</feature>
<feature type="transmembrane region" description="Helical" evidence="6">
    <location>
        <begin position="7"/>
        <end position="26"/>
    </location>
</feature>
<dbReference type="PATRIC" id="fig|710421.3.peg.4851"/>
<feature type="domain" description="EamA" evidence="7">
    <location>
        <begin position="149"/>
        <end position="280"/>
    </location>
</feature>
<feature type="transmembrane region" description="Helical" evidence="6">
    <location>
        <begin position="173"/>
        <end position="195"/>
    </location>
</feature>
<evidence type="ECO:0000256" key="1">
    <source>
        <dbReference type="ARBA" id="ARBA00004141"/>
    </source>
</evidence>
<proteinExistence type="inferred from homology"/>
<evidence type="ECO:0000256" key="4">
    <source>
        <dbReference type="ARBA" id="ARBA00022989"/>
    </source>
</evidence>
<dbReference type="OrthoDB" id="4630069at2"/>
<keyword evidence="3 6" id="KW-0812">Transmembrane</keyword>
<dbReference type="SUPFAM" id="SSF103481">
    <property type="entry name" value="Multidrug resistance efflux transporter EmrE"/>
    <property type="match status" value="2"/>
</dbReference>
<dbReference type="RefSeq" id="WP_014818029.1">
    <property type="nucleotide sequence ID" value="NC_018027.1"/>
</dbReference>
<dbReference type="Gene3D" id="1.10.3730.20">
    <property type="match status" value="1"/>
</dbReference>
<dbReference type="eggNOG" id="COG0697">
    <property type="taxonomic scope" value="Bacteria"/>
</dbReference>
<name>I4BQK6_MYCCN</name>
<evidence type="ECO:0000256" key="5">
    <source>
        <dbReference type="ARBA" id="ARBA00023136"/>
    </source>
</evidence>
<accession>I4BQK6</accession>
<feature type="transmembrane region" description="Helical" evidence="6">
    <location>
        <begin position="88"/>
        <end position="108"/>
    </location>
</feature>
<dbReference type="InterPro" id="IPR050638">
    <property type="entry name" value="AA-Vitamin_Transporters"/>
</dbReference>
<reference evidence="8 9" key="1">
    <citation type="submission" date="2012-06" db="EMBL/GenBank/DDBJ databases">
        <title>Complete sequence of chromosome of Mycobacterium chubuense NBB4.</title>
        <authorList>
            <consortium name="US DOE Joint Genome Institute"/>
            <person name="Lucas S."/>
            <person name="Han J."/>
            <person name="Lapidus A."/>
            <person name="Cheng J.-F."/>
            <person name="Goodwin L."/>
            <person name="Pitluck S."/>
            <person name="Peters L."/>
            <person name="Mikhailova N."/>
            <person name="Teshima H."/>
            <person name="Detter J.C."/>
            <person name="Han C."/>
            <person name="Tapia R."/>
            <person name="Land M."/>
            <person name="Hauser L."/>
            <person name="Kyrpides N."/>
            <person name="Ivanova N."/>
            <person name="Pagani I."/>
            <person name="Mattes T."/>
            <person name="Holmes A."/>
            <person name="Rutledge P."/>
            <person name="Paulsen I."/>
            <person name="Coleman N."/>
            <person name="Woyke T."/>
        </authorList>
    </citation>
    <scope>NUCLEOTIDE SEQUENCE [LARGE SCALE GENOMIC DNA]</scope>
    <source>
        <strain evidence="8 9">NBB4</strain>
    </source>
</reference>
<evidence type="ECO:0000256" key="6">
    <source>
        <dbReference type="SAM" id="Phobius"/>
    </source>
</evidence>
<keyword evidence="4 6" id="KW-1133">Transmembrane helix</keyword>
<protein>
    <submittedName>
        <fullName evidence="8">DMT(Drug/metabolite transporter) superfamily permease</fullName>
    </submittedName>
</protein>
<feature type="transmembrane region" description="Helical" evidence="6">
    <location>
        <begin position="120"/>
        <end position="139"/>
    </location>
</feature>
<feature type="domain" description="EamA" evidence="7">
    <location>
        <begin position="5"/>
        <end position="136"/>
    </location>
</feature>
<sequence>MSLRGWTLFAAMSLIWGIPYLLIKVAVEGVSVPVLVLARTAVGALVLIPLTLRRGGWAAVLAHWRPVAAFAFFEILAAWLLLSDAERHLSSSLTGLLIAASPIVAALLDRLTGGEHRLTVTRLLGLGAGLAGVAVLAGPELTGGSAWPVCEVLMVSVCYAIAPLVAARFLGDVPALPLTAACLTLAAVVYAGPAAATWPDSVPSTRVLAAIGGLAVICTATAFIVFFALIREVGAARALVFTYVNPAVALAAGVIVLNEPLTAWNVAGLALILTGSVLATRTVSGLAESAQSPR</sequence>
<comment type="similarity">
    <text evidence="2">Belongs to the EamA transporter family.</text>
</comment>
<feature type="transmembrane region" description="Helical" evidence="6">
    <location>
        <begin position="32"/>
        <end position="52"/>
    </location>
</feature>
<dbReference type="HOGENOM" id="CLU_033863_5_2_11"/>